<evidence type="ECO:0000256" key="5">
    <source>
        <dbReference type="PROSITE-ProRule" id="PRU00043"/>
    </source>
</evidence>
<dbReference type="PROSITE" id="PS50268">
    <property type="entry name" value="CADHERIN_2"/>
    <property type="match status" value="1"/>
</dbReference>
<keyword evidence="7" id="KW-0812">Transmembrane</keyword>
<dbReference type="GO" id="GO:0005509">
    <property type="term" value="F:calcium ion binding"/>
    <property type="evidence" value="ECO:0007669"/>
    <property type="project" value="UniProtKB-UniRule"/>
</dbReference>
<dbReference type="InterPro" id="IPR015919">
    <property type="entry name" value="Cadherin-like_sf"/>
</dbReference>
<evidence type="ECO:0000313" key="9">
    <source>
        <dbReference type="EMBL" id="KAL3312472.1"/>
    </source>
</evidence>
<keyword evidence="10" id="KW-1185">Reference proteome</keyword>
<keyword evidence="7" id="KW-1133">Transmembrane helix</keyword>
<comment type="caution">
    <text evidence="9">The sequence shown here is derived from an EMBL/GenBank/DDBJ whole genome shotgun (WGS) entry which is preliminary data.</text>
</comment>
<name>A0ABD2PZW2_9PLAT</name>
<dbReference type="Pfam" id="PF00028">
    <property type="entry name" value="Cadherin"/>
    <property type="match status" value="1"/>
</dbReference>
<evidence type="ECO:0000259" key="8">
    <source>
        <dbReference type="PROSITE" id="PS50268"/>
    </source>
</evidence>
<dbReference type="AlphaFoldDB" id="A0ABD2PZW2"/>
<dbReference type="PANTHER" id="PTHR24027">
    <property type="entry name" value="CADHERIN-23"/>
    <property type="match status" value="1"/>
</dbReference>
<organism evidence="9 10">
    <name type="scientific">Cichlidogyrus casuarinus</name>
    <dbReference type="NCBI Taxonomy" id="1844966"/>
    <lineage>
        <taxon>Eukaryota</taxon>
        <taxon>Metazoa</taxon>
        <taxon>Spiralia</taxon>
        <taxon>Lophotrochozoa</taxon>
        <taxon>Platyhelminthes</taxon>
        <taxon>Monogenea</taxon>
        <taxon>Monopisthocotylea</taxon>
        <taxon>Dactylogyridea</taxon>
        <taxon>Ancyrocephalidae</taxon>
        <taxon>Cichlidogyrus</taxon>
    </lineage>
</organism>
<evidence type="ECO:0000256" key="7">
    <source>
        <dbReference type="SAM" id="Phobius"/>
    </source>
</evidence>
<dbReference type="PANTHER" id="PTHR24027:SF423">
    <property type="entry name" value="PROTOCADHERIN-16"/>
    <property type="match status" value="1"/>
</dbReference>
<dbReference type="InterPro" id="IPR039808">
    <property type="entry name" value="Cadherin"/>
</dbReference>
<dbReference type="InterPro" id="IPR002126">
    <property type="entry name" value="Cadherin-like_dom"/>
</dbReference>
<evidence type="ECO:0000313" key="10">
    <source>
        <dbReference type="Proteomes" id="UP001626550"/>
    </source>
</evidence>
<comment type="subcellular location">
    <subcellularLocation>
        <location evidence="1">Membrane</location>
    </subcellularLocation>
</comment>
<evidence type="ECO:0000256" key="1">
    <source>
        <dbReference type="ARBA" id="ARBA00004370"/>
    </source>
</evidence>
<evidence type="ECO:0000256" key="3">
    <source>
        <dbReference type="ARBA" id="ARBA00022837"/>
    </source>
</evidence>
<protein>
    <submittedName>
        <fullName evidence="9">Protocadherin-10</fullName>
    </submittedName>
</protein>
<keyword evidence="3 5" id="KW-0106">Calcium</keyword>
<accession>A0ABD2PZW2</accession>
<feature type="domain" description="Cadherin" evidence="8">
    <location>
        <begin position="2"/>
        <end position="73"/>
    </location>
</feature>
<proteinExistence type="predicted"/>
<feature type="region of interest" description="Disordered" evidence="6">
    <location>
        <begin position="127"/>
        <end position="146"/>
    </location>
</feature>
<reference evidence="9 10" key="1">
    <citation type="submission" date="2024-11" db="EMBL/GenBank/DDBJ databases">
        <title>Adaptive evolution of stress response genes in parasites aligns with host niche diversity.</title>
        <authorList>
            <person name="Hahn C."/>
            <person name="Resl P."/>
        </authorList>
    </citation>
    <scope>NUCLEOTIDE SEQUENCE [LARGE SCALE GENOMIC DNA]</scope>
    <source>
        <strain evidence="9">EGGRZ-B1_66</strain>
        <tissue evidence="9">Body</tissue>
    </source>
</reference>
<dbReference type="Gene3D" id="2.60.40.60">
    <property type="entry name" value="Cadherins"/>
    <property type="match status" value="1"/>
</dbReference>
<gene>
    <name evidence="9" type="primary">PCDH10</name>
    <name evidence="9" type="ORF">Ciccas_008935</name>
</gene>
<evidence type="ECO:0000256" key="2">
    <source>
        <dbReference type="ARBA" id="ARBA00022737"/>
    </source>
</evidence>
<sequence length="190" mass="21430">MYKILRGNENDQFQVEQTTGWIYLNRKINQSMVGYAPFHLWVEASDGGSPPRSQTALLVVHVLDNSRHQTNSVGALESWSSGQRRSQGQSDVLILIAMVVATMAALLLIVVMLAVFRCKRWRSQTGPIPMPRYKQPEQQEPPPYLPSSTILLTKQPDQNFYTINAGNHASQPYFDRRKTISAASTRKSVN</sequence>
<evidence type="ECO:0000256" key="4">
    <source>
        <dbReference type="ARBA" id="ARBA00023136"/>
    </source>
</evidence>
<dbReference type="SUPFAM" id="SSF49313">
    <property type="entry name" value="Cadherin-like"/>
    <property type="match status" value="1"/>
</dbReference>
<dbReference type="CDD" id="cd11304">
    <property type="entry name" value="Cadherin_repeat"/>
    <property type="match status" value="1"/>
</dbReference>
<dbReference type="Proteomes" id="UP001626550">
    <property type="component" value="Unassembled WGS sequence"/>
</dbReference>
<evidence type="ECO:0000256" key="6">
    <source>
        <dbReference type="SAM" id="MobiDB-lite"/>
    </source>
</evidence>
<dbReference type="EMBL" id="JBJKFK010001685">
    <property type="protein sequence ID" value="KAL3312472.1"/>
    <property type="molecule type" value="Genomic_DNA"/>
</dbReference>
<keyword evidence="2" id="KW-0677">Repeat</keyword>
<dbReference type="GO" id="GO:0016020">
    <property type="term" value="C:membrane"/>
    <property type="evidence" value="ECO:0007669"/>
    <property type="project" value="UniProtKB-SubCell"/>
</dbReference>
<keyword evidence="4 7" id="KW-0472">Membrane</keyword>
<feature type="transmembrane region" description="Helical" evidence="7">
    <location>
        <begin position="92"/>
        <end position="116"/>
    </location>
</feature>